<evidence type="ECO:0000256" key="1">
    <source>
        <dbReference type="SAM" id="MobiDB-lite"/>
    </source>
</evidence>
<proteinExistence type="predicted"/>
<feature type="region of interest" description="Disordered" evidence="1">
    <location>
        <begin position="197"/>
        <end position="242"/>
    </location>
</feature>
<reference evidence="2 3" key="1">
    <citation type="submission" date="2016-04" db="EMBL/GenBank/DDBJ databases">
        <title>Draft genome of Fonsecaea erecta CBS 125763.</title>
        <authorList>
            <person name="Weiss V.A."/>
            <person name="Vicente V.A."/>
            <person name="Raittz R.T."/>
            <person name="Moreno L.F."/>
            <person name="De Souza E.M."/>
            <person name="Pedrosa F.O."/>
            <person name="Steffens M.B."/>
            <person name="Faoro H."/>
            <person name="Tadra-Sfeir M.Z."/>
            <person name="Najafzadeh M.J."/>
            <person name="Felipe M.S."/>
            <person name="Teixeira M."/>
            <person name="Sun J."/>
            <person name="Xi L."/>
            <person name="Gomes R."/>
            <person name="De Azevedo C.M."/>
            <person name="Salgado C.G."/>
            <person name="Da Silva M.B."/>
            <person name="Nascimento M.F."/>
            <person name="Queiroz-Telles F."/>
            <person name="Attili D.S."/>
            <person name="Gorbushina A."/>
        </authorList>
    </citation>
    <scope>NUCLEOTIDE SEQUENCE [LARGE SCALE GENOMIC DNA]</scope>
    <source>
        <strain evidence="2 3">CBS 125763</strain>
    </source>
</reference>
<evidence type="ECO:0008006" key="4">
    <source>
        <dbReference type="Google" id="ProtNLM"/>
    </source>
</evidence>
<dbReference type="GeneID" id="30008166"/>
<dbReference type="RefSeq" id="XP_018695161.1">
    <property type="nucleotide sequence ID" value="XM_018835511.1"/>
</dbReference>
<keyword evidence="3" id="KW-1185">Reference proteome</keyword>
<sequence length="340" mass="37467">MEAPTAKRNTINQRRCRARRQVYIEDLERRIRAYETQGVQATAEVQTAARKVAEENRALREEVKALQEQNEALQRSLAEHSARPPQKDDKVDGDPSPDGRRKIRRIGSTRKSRMFDGKTFAQGPSFTIFRTPPHQDHETLAKLPSASMTVSTTTTLSPQPPPLLAPGLRPNTLKLHDILVVDGQAREDRMWLPLAEEGEGTPSFIPSPPHSNFAHSDPDDLSSTAQHPYSPPSPAVSPFESKPKLCQPASTANSTPCLEAALIIASMRGVPSNDIVVETEILPELGCRGPLSRPRCISPDDCVEHGHGSESSGDRNSADRDLETCAVDNRRLFGILAREE</sequence>
<dbReference type="EMBL" id="LVYI01000003">
    <property type="protein sequence ID" value="OAP61794.1"/>
    <property type="molecule type" value="Genomic_DNA"/>
</dbReference>
<gene>
    <name evidence="2" type="ORF">AYL99_03997</name>
</gene>
<dbReference type="PANTHER" id="PTHR42070:SF1">
    <property type="entry name" value="FILAMENT ASSOCIATED PROTEIN, PUTATIVE (AFU_ORTHOLOGUE AFUA_8G06630)-RELATED"/>
    <property type="match status" value="1"/>
</dbReference>
<evidence type="ECO:0000313" key="2">
    <source>
        <dbReference type="EMBL" id="OAP61794.1"/>
    </source>
</evidence>
<feature type="compositionally biased region" description="Basic residues" evidence="1">
    <location>
        <begin position="101"/>
        <end position="112"/>
    </location>
</feature>
<organism evidence="2 3">
    <name type="scientific">Fonsecaea erecta</name>
    <dbReference type="NCBI Taxonomy" id="1367422"/>
    <lineage>
        <taxon>Eukaryota</taxon>
        <taxon>Fungi</taxon>
        <taxon>Dikarya</taxon>
        <taxon>Ascomycota</taxon>
        <taxon>Pezizomycotina</taxon>
        <taxon>Eurotiomycetes</taxon>
        <taxon>Chaetothyriomycetidae</taxon>
        <taxon>Chaetothyriales</taxon>
        <taxon>Herpotrichiellaceae</taxon>
        <taxon>Fonsecaea</taxon>
    </lineage>
</organism>
<feature type="region of interest" description="Disordered" evidence="1">
    <location>
        <begin position="66"/>
        <end position="125"/>
    </location>
</feature>
<accession>A0A178ZPN6</accession>
<dbReference type="OrthoDB" id="4505928at2759"/>
<dbReference type="Proteomes" id="UP000078343">
    <property type="component" value="Unassembled WGS sequence"/>
</dbReference>
<dbReference type="AlphaFoldDB" id="A0A178ZPN6"/>
<dbReference type="Gene3D" id="1.20.5.170">
    <property type="match status" value="1"/>
</dbReference>
<name>A0A178ZPN6_9EURO</name>
<protein>
    <recommendedName>
        <fullName evidence="4">BZIP domain-containing protein</fullName>
    </recommendedName>
</protein>
<dbReference type="CDD" id="cd14686">
    <property type="entry name" value="bZIP"/>
    <property type="match status" value="1"/>
</dbReference>
<evidence type="ECO:0000313" key="3">
    <source>
        <dbReference type="Proteomes" id="UP000078343"/>
    </source>
</evidence>
<comment type="caution">
    <text evidence="2">The sequence shown here is derived from an EMBL/GenBank/DDBJ whole genome shotgun (WGS) entry which is preliminary data.</text>
</comment>
<feature type="compositionally biased region" description="Basic and acidic residues" evidence="1">
    <location>
        <begin position="77"/>
        <end position="100"/>
    </location>
</feature>
<dbReference type="STRING" id="1367422.A0A178ZPN6"/>
<dbReference type="PANTHER" id="PTHR42070">
    <property type="entry name" value="FILAMENT ASSOCIATED PROTEIN, PUTATIVE (AFU_ORTHOLOGUE AFUA_8G06630)-RELATED"/>
    <property type="match status" value="1"/>
</dbReference>